<reference evidence="1 2" key="1">
    <citation type="journal article" date="2022" name="Hortic Res">
        <title>A haplotype resolved chromosomal level avocado genome allows analysis of novel avocado genes.</title>
        <authorList>
            <person name="Nath O."/>
            <person name="Fletcher S.J."/>
            <person name="Hayward A."/>
            <person name="Shaw L.M."/>
            <person name="Masouleh A.K."/>
            <person name="Furtado A."/>
            <person name="Henry R.J."/>
            <person name="Mitter N."/>
        </authorList>
    </citation>
    <scope>NUCLEOTIDE SEQUENCE [LARGE SCALE GENOMIC DNA]</scope>
    <source>
        <strain evidence="2">cv. Hass</strain>
    </source>
</reference>
<keyword evidence="2" id="KW-1185">Reference proteome</keyword>
<dbReference type="Proteomes" id="UP001234297">
    <property type="component" value="Chromosome 1"/>
</dbReference>
<evidence type="ECO:0000313" key="2">
    <source>
        <dbReference type="Proteomes" id="UP001234297"/>
    </source>
</evidence>
<proteinExistence type="predicted"/>
<gene>
    <name evidence="1" type="ORF">MRB53_001947</name>
</gene>
<organism evidence="1 2">
    <name type="scientific">Persea americana</name>
    <name type="common">Avocado</name>
    <dbReference type="NCBI Taxonomy" id="3435"/>
    <lineage>
        <taxon>Eukaryota</taxon>
        <taxon>Viridiplantae</taxon>
        <taxon>Streptophyta</taxon>
        <taxon>Embryophyta</taxon>
        <taxon>Tracheophyta</taxon>
        <taxon>Spermatophyta</taxon>
        <taxon>Magnoliopsida</taxon>
        <taxon>Magnoliidae</taxon>
        <taxon>Laurales</taxon>
        <taxon>Lauraceae</taxon>
        <taxon>Persea</taxon>
    </lineage>
</organism>
<sequence>MKTFFARLPSVLVSDFDPLFACRWLVYSGPHIPCCCFLGFLSSECIDQVDLNQLGYALCFCAWWCPAEPSLGAFGAGVVECWGLVAGSIALLQRD</sequence>
<comment type="caution">
    <text evidence="1">The sequence shown here is derived from an EMBL/GenBank/DDBJ whole genome shotgun (WGS) entry which is preliminary data.</text>
</comment>
<protein>
    <submittedName>
        <fullName evidence="1">Uncharacterized protein</fullName>
    </submittedName>
</protein>
<name>A0ACC2MT93_PERAE</name>
<dbReference type="EMBL" id="CM056809">
    <property type="protein sequence ID" value="KAJ8648924.1"/>
    <property type="molecule type" value="Genomic_DNA"/>
</dbReference>
<accession>A0ACC2MT93</accession>
<evidence type="ECO:0000313" key="1">
    <source>
        <dbReference type="EMBL" id="KAJ8648924.1"/>
    </source>
</evidence>